<proteinExistence type="predicted"/>
<dbReference type="AlphaFoldDB" id="A0AAD9JIK7"/>
<keyword evidence="3" id="KW-1185">Reference proteome</keyword>
<feature type="transmembrane region" description="Helical" evidence="1">
    <location>
        <begin position="64"/>
        <end position="86"/>
    </location>
</feature>
<organism evidence="2 3">
    <name type="scientific">Paralvinella palmiformis</name>
    <dbReference type="NCBI Taxonomy" id="53620"/>
    <lineage>
        <taxon>Eukaryota</taxon>
        <taxon>Metazoa</taxon>
        <taxon>Spiralia</taxon>
        <taxon>Lophotrochozoa</taxon>
        <taxon>Annelida</taxon>
        <taxon>Polychaeta</taxon>
        <taxon>Sedentaria</taxon>
        <taxon>Canalipalpata</taxon>
        <taxon>Terebellida</taxon>
        <taxon>Terebelliformia</taxon>
        <taxon>Alvinellidae</taxon>
        <taxon>Paralvinella</taxon>
    </lineage>
</organism>
<sequence>MKKMRKDLLKQNSDLIMYGCSAHWLHLLGMVQKYFRNHHKPQAWLSEKGARGMMMCLKKAWNEWPDLVCTLSFSAVGALLVGASVYKYSTLGDRKNMYRMHYTVIREEDVDDGKKIGTVYN</sequence>
<keyword evidence="1" id="KW-0472">Membrane</keyword>
<protein>
    <submittedName>
        <fullName evidence="2">Uncharacterized protein</fullName>
    </submittedName>
</protein>
<name>A0AAD9JIK7_9ANNE</name>
<dbReference type="EMBL" id="JAODUP010000317">
    <property type="protein sequence ID" value="KAK2152805.1"/>
    <property type="molecule type" value="Genomic_DNA"/>
</dbReference>
<comment type="caution">
    <text evidence="2">The sequence shown here is derived from an EMBL/GenBank/DDBJ whole genome shotgun (WGS) entry which is preliminary data.</text>
</comment>
<accession>A0AAD9JIK7</accession>
<reference evidence="2" key="1">
    <citation type="journal article" date="2023" name="Mol. Biol. Evol.">
        <title>Third-Generation Sequencing Reveals the Adaptive Role of the Epigenome in Three Deep-Sea Polychaetes.</title>
        <authorList>
            <person name="Perez M."/>
            <person name="Aroh O."/>
            <person name="Sun Y."/>
            <person name="Lan Y."/>
            <person name="Juniper S.K."/>
            <person name="Young C.R."/>
            <person name="Angers B."/>
            <person name="Qian P.Y."/>
        </authorList>
    </citation>
    <scope>NUCLEOTIDE SEQUENCE</scope>
    <source>
        <strain evidence="2">P08H-3</strain>
    </source>
</reference>
<evidence type="ECO:0000256" key="1">
    <source>
        <dbReference type="SAM" id="Phobius"/>
    </source>
</evidence>
<keyword evidence="1" id="KW-0812">Transmembrane</keyword>
<dbReference type="Proteomes" id="UP001208570">
    <property type="component" value="Unassembled WGS sequence"/>
</dbReference>
<gene>
    <name evidence="2" type="ORF">LSH36_317g01013</name>
</gene>
<evidence type="ECO:0000313" key="3">
    <source>
        <dbReference type="Proteomes" id="UP001208570"/>
    </source>
</evidence>
<evidence type="ECO:0000313" key="2">
    <source>
        <dbReference type="EMBL" id="KAK2152805.1"/>
    </source>
</evidence>
<keyword evidence="1" id="KW-1133">Transmembrane helix</keyword>